<dbReference type="PANTHER" id="PTHR11040">
    <property type="entry name" value="ZINC/IRON TRANSPORTER"/>
    <property type="match status" value="1"/>
</dbReference>
<feature type="transmembrane region" description="Helical" evidence="8">
    <location>
        <begin position="61"/>
        <end position="82"/>
    </location>
</feature>
<feature type="transmembrane region" description="Helical" evidence="8">
    <location>
        <begin position="26"/>
        <end position="49"/>
    </location>
</feature>
<dbReference type="InterPro" id="IPR004698">
    <property type="entry name" value="Zn/Fe_permease_fun/pln"/>
</dbReference>
<gene>
    <name evidence="9" type="ORF">LIPSTDRAFT_70324</name>
</gene>
<dbReference type="PANTHER" id="PTHR11040:SF44">
    <property type="entry name" value="PROTEIN ZNTC-RELATED"/>
    <property type="match status" value="1"/>
</dbReference>
<keyword evidence="3 8" id="KW-0813">Transport</keyword>
<dbReference type="OrthoDB" id="448280at2759"/>
<proteinExistence type="inferred from homology"/>
<evidence type="ECO:0000256" key="1">
    <source>
        <dbReference type="ARBA" id="ARBA00004141"/>
    </source>
</evidence>
<keyword evidence="7 8" id="KW-0472">Membrane</keyword>
<evidence type="ECO:0008006" key="11">
    <source>
        <dbReference type="Google" id="ProtNLM"/>
    </source>
</evidence>
<dbReference type="GO" id="GO:0005886">
    <property type="term" value="C:plasma membrane"/>
    <property type="evidence" value="ECO:0007669"/>
    <property type="project" value="TreeGrafter"/>
</dbReference>
<keyword evidence="4 8" id="KW-0812">Transmembrane</keyword>
<evidence type="ECO:0000256" key="8">
    <source>
        <dbReference type="RuleBase" id="RU362088"/>
    </source>
</evidence>
<evidence type="ECO:0000256" key="7">
    <source>
        <dbReference type="ARBA" id="ARBA00023136"/>
    </source>
</evidence>
<protein>
    <recommendedName>
        <fullName evidence="11">Zinc/iron permease</fullName>
    </recommendedName>
</protein>
<keyword evidence="10" id="KW-1185">Reference proteome</keyword>
<evidence type="ECO:0000256" key="6">
    <source>
        <dbReference type="ARBA" id="ARBA00023065"/>
    </source>
</evidence>
<dbReference type="Pfam" id="PF02535">
    <property type="entry name" value="Zip"/>
    <property type="match status" value="1"/>
</dbReference>
<dbReference type="Proteomes" id="UP000094385">
    <property type="component" value="Unassembled WGS sequence"/>
</dbReference>
<feature type="transmembrane region" description="Helical" evidence="8">
    <location>
        <begin position="283"/>
        <end position="302"/>
    </location>
</feature>
<reference evidence="9 10" key="1">
    <citation type="journal article" date="2016" name="Proc. Natl. Acad. Sci. U.S.A.">
        <title>Comparative genomics of biotechnologically important yeasts.</title>
        <authorList>
            <person name="Riley R."/>
            <person name="Haridas S."/>
            <person name="Wolfe K.H."/>
            <person name="Lopes M.R."/>
            <person name="Hittinger C.T."/>
            <person name="Goeker M."/>
            <person name="Salamov A.A."/>
            <person name="Wisecaver J.H."/>
            <person name="Long T.M."/>
            <person name="Calvey C.H."/>
            <person name="Aerts A.L."/>
            <person name="Barry K.W."/>
            <person name="Choi C."/>
            <person name="Clum A."/>
            <person name="Coughlan A.Y."/>
            <person name="Deshpande S."/>
            <person name="Douglass A.P."/>
            <person name="Hanson S.J."/>
            <person name="Klenk H.-P."/>
            <person name="LaButti K.M."/>
            <person name="Lapidus A."/>
            <person name="Lindquist E.A."/>
            <person name="Lipzen A.M."/>
            <person name="Meier-Kolthoff J.P."/>
            <person name="Ohm R.A."/>
            <person name="Otillar R.P."/>
            <person name="Pangilinan J.L."/>
            <person name="Peng Y."/>
            <person name="Rokas A."/>
            <person name="Rosa C.A."/>
            <person name="Scheuner C."/>
            <person name="Sibirny A.A."/>
            <person name="Slot J.C."/>
            <person name="Stielow J.B."/>
            <person name="Sun H."/>
            <person name="Kurtzman C.P."/>
            <person name="Blackwell M."/>
            <person name="Grigoriev I.V."/>
            <person name="Jeffries T.W."/>
        </authorList>
    </citation>
    <scope>NUCLEOTIDE SEQUENCE [LARGE SCALE GENOMIC DNA]</scope>
    <source>
        <strain evidence="9 10">NRRL Y-11557</strain>
    </source>
</reference>
<dbReference type="InterPro" id="IPR003689">
    <property type="entry name" value="ZIP"/>
</dbReference>
<evidence type="ECO:0000313" key="9">
    <source>
        <dbReference type="EMBL" id="ODQ74640.1"/>
    </source>
</evidence>
<dbReference type="STRING" id="675824.A0A1E3QAI7"/>
<evidence type="ECO:0000256" key="4">
    <source>
        <dbReference type="ARBA" id="ARBA00022692"/>
    </source>
</evidence>
<accession>A0A1E3QAI7</accession>
<comment type="subcellular location">
    <subcellularLocation>
        <location evidence="1 8">Membrane</location>
        <topology evidence="1 8">Multi-pass membrane protein</topology>
    </subcellularLocation>
</comment>
<feature type="transmembrane region" description="Helical" evidence="8">
    <location>
        <begin position="314"/>
        <end position="338"/>
    </location>
</feature>
<comment type="caution">
    <text evidence="8">Lacks conserved residue(s) required for the propagation of feature annotation.</text>
</comment>
<dbReference type="EMBL" id="KV454292">
    <property type="protein sequence ID" value="ODQ74640.1"/>
    <property type="molecule type" value="Genomic_DNA"/>
</dbReference>
<feature type="transmembrane region" description="Helical" evidence="8">
    <location>
        <begin position="102"/>
        <end position="122"/>
    </location>
</feature>
<comment type="similarity">
    <text evidence="2 8">Belongs to the ZIP transporter (TC 2.A.5) family.</text>
</comment>
<keyword evidence="5 8" id="KW-1133">Transmembrane helix</keyword>
<evidence type="ECO:0000313" key="10">
    <source>
        <dbReference type="Proteomes" id="UP000094385"/>
    </source>
</evidence>
<dbReference type="GO" id="GO:0005385">
    <property type="term" value="F:zinc ion transmembrane transporter activity"/>
    <property type="evidence" value="ECO:0007669"/>
    <property type="project" value="InterPro"/>
</dbReference>
<dbReference type="NCBIfam" id="TIGR00820">
    <property type="entry name" value="zip"/>
    <property type="match status" value="1"/>
</dbReference>
<organism evidence="9 10">
    <name type="scientific">Lipomyces starkeyi NRRL Y-11557</name>
    <dbReference type="NCBI Taxonomy" id="675824"/>
    <lineage>
        <taxon>Eukaryota</taxon>
        <taxon>Fungi</taxon>
        <taxon>Dikarya</taxon>
        <taxon>Ascomycota</taxon>
        <taxon>Saccharomycotina</taxon>
        <taxon>Lipomycetes</taxon>
        <taxon>Lipomycetales</taxon>
        <taxon>Lipomycetaceae</taxon>
        <taxon>Lipomyces</taxon>
    </lineage>
</organism>
<dbReference type="AlphaFoldDB" id="A0A1E3QAI7"/>
<evidence type="ECO:0000256" key="5">
    <source>
        <dbReference type="ARBA" id="ARBA00022989"/>
    </source>
</evidence>
<keyword evidence="6 8" id="KW-0406">Ion transport</keyword>
<name>A0A1E3QAI7_LIPST</name>
<feature type="transmembrane region" description="Helical" evidence="8">
    <location>
        <begin position="220"/>
        <end position="242"/>
    </location>
</feature>
<evidence type="ECO:0000256" key="2">
    <source>
        <dbReference type="ARBA" id="ARBA00006939"/>
    </source>
</evidence>
<feature type="transmembrane region" description="Helical" evidence="8">
    <location>
        <begin position="350"/>
        <end position="372"/>
    </location>
</feature>
<evidence type="ECO:0000256" key="3">
    <source>
        <dbReference type="ARBA" id="ARBA00022448"/>
    </source>
</evidence>
<sequence>MSSPAMDIKLDCTSTNLDNYNLPLRIGSVFIVLAASAFAVFLPLGIQRLLKSGTKSTTTEWILVIIKQFGAGVIVATAFIHLLPDAFETFGNSCIGELSFDAWPGAIAMIGVLATFSIENIGHRIVSERIKHVKARLAKDAASEPLLRSITEDTVEMPPPKPLANGHAHGHGHGHGHIQNFFAHSETHVHSHGHTLFELDRSSDDNVKITKELSESIDRLSLYVLEAGIVFHSVLIGVTLSVTRASGWPSLFIVVLFHQIFEGMALGTRIIDVTSLSQTRKYTLCLCFCMITPLGMAIGILARSNYAGESSPVALWAMGTLNSLSAGILLWVSLVELLAEEWMHGDLHEASAPVSLLGFLSVVLGAALMSMLGNWA</sequence>